<dbReference type="GO" id="GO:0008233">
    <property type="term" value="F:peptidase activity"/>
    <property type="evidence" value="ECO:0007669"/>
    <property type="project" value="UniProtKB-KW"/>
</dbReference>
<dbReference type="GO" id="GO:0006508">
    <property type="term" value="P:proteolysis"/>
    <property type="evidence" value="ECO:0007669"/>
    <property type="project" value="UniProtKB-KW"/>
</dbReference>
<organism evidence="2">
    <name type="scientific">Siphoviridae sp. ctMAv2</name>
    <dbReference type="NCBI Taxonomy" id="2826258"/>
    <lineage>
        <taxon>Viruses</taxon>
        <taxon>Duplodnaviria</taxon>
        <taxon>Heunggongvirae</taxon>
        <taxon>Uroviricota</taxon>
        <taxon>Caudoviricetes</taxon>
    </lineage>
</organism>
<evidence type="ECO:0000256" key="1">
    <source>
        <dbReference type="SAM" id="MobiDB-lite"/>
    </source>
</evidence>
<feature type="region of interest" description="Disordered" evidence="1">
    <location>
        <begin position="104"/>
        <end position="124"/>
    </location>
</feature>
<keyword evidence="2" id="KW-0645">Protease</keyword>
<sequence>MSELQQVEQNIASIVSDAKASVSLLNTQSQQLKQILMVAMSSLQGSSQSSYKNMVNCYQETLRKIDLSIKSLTSVIASGEKWLQNHIISHHGVSSIDNASIDNFSNSEPNDYKDPLEPTRSTPRDLVSTQYGFTKNMAGMEVYDSPLEVDKYLYSKQGSAYENFKGTCGLCSIANILRLSGVNIGEKEVIDYAANMQGGIFASKLCSVNPFNPSASGGTTPKQRQQILDYFGISSSVWNVKTDADGKASIDTINEIGKWVSEGRGVIIDVDAGAFYNSPPNYGKGHAVTITSVEKNKYGDITAFYILDSNQGTVKYPTWEIQECMRTFVGMNVTSQIIR</sequence>
<reference evidence="2" key="1">
    <citation type="journal article" date="2021" name="Proc. Natl. Acad. Sci. U.S.A.">
        <title>A Catalog of Tens of Thousands of Viruses from Human Metagenomes Reveals Hidden Associations with Chronic Diseases.</title>
        <authorList>
            <person name="Tisza M.J."/>
            <person name="Buck C.B."/>
        </authorList>
    </citation>
    <scope>NUCLEOTIDE SEQUENCE</scope>
    <source>
        <strain evidence="2">CtMAv2</strain>
    </source>
</reference>
<accession>A0A8S5LSQ7</accession>
<keyword evidence="2" id="KW-0378">Hydrolase</keyword>
<name>A0A8S5LSQ7_9CAUD</name>
<proteinExistence type="predicted"/>
<dbReference type="EMBL" id="BK014727">
    <property type="protein sequence ID" value="DAD72962.1"/>
    <property type="molecule type" value="Genomic_DNA"/>
</dbReference>
<evidence type="ECO:0000313" key="2">
    <source>
        <dbReference type="EMBL" id="DAD72962.1"/>
    </source>
</evidence>
<dbReference type="Gene3D" id="3.90.70.10">
    <property type="entry name" value="Cysteine proteinases"/>
    <property type="match status" value="1"/>
</dbReference>
<protein>
    <submittedName>
        <fullName evidence="2">Papain-like cysteine protease AvrRpt2</fullName>
    </submittedName>
</protein>